<dbReference type="Pfam" id="PF13401">
    <property type="entry name" value="AAA_22"/>
    <property type="match status" value="1"/>
</dbReference>
<accession>A0A1R3TGM1</accession>
<evidence type="ECO:0000259" key="1">
    <source>
        <dbReference type="Pfam" id="PF13401"/>
    </source>
</evidence>
<feature type="domain" description="ORC1/DEAH AAA+ ATPase" evidence="1">
    <location>
        <begin position="48"/>
        <end position="200"/>
    </location>
</feature>
<dbReference type="GO" id="GO:0016887">
    <property type="term" value="F:ATP hydrolysis activity"/>
    <property type="evidence" value="ECO:0007669"/>
    <property type="project" value="InterPro"/>
</dbReference>
<dbReference type="Gene3D" id="3.40.50.300">
    <property type="entry name" value="P-loop containing nucleotide triphosphate hydrolases"/>
    <property type="match status" value="1"/>
</dbReference>
<dbReference type="Proteomes" id="UP000187891">
    <property type="component" value="Unassembled WGS sequence"/>
</dbReference>
<proteinExistence type="predicted"/>
<dbReference type="AlphaFoldDB" id="A0A1R3TGM1"/>
<dbReference type="STRING" id="1907666.DSM25559_0346"/>
<evidence type="ECO:0000313" key="2">
    <source>
        <dbReference type="EMBL" id="SCX03751.1"/>
    </source>
</evidence>
<dbReference type="InterPro" id="IPR049945">
    <property type="entry name" value="AAA_22"/>
</dbReference>
<dbReference type="SUPFAM" id="SSF52540">
    <property type="entry name" value="P-loop containing nucleoside triphosphate hydrolases"/>
    <property type="match status" value="1"/>
</dbReference>
<gene>
    <name evidence="2" type="ORF">DSM25559_0346</name>
</gene>
<dbReference type="InterPro" id="IPR027417">
    <property type="entry name" value="P-loop_NTPase"/>
</dbReference>
<evidence type="ECO:0000313" key="3">
    <source>
        <dbReference type="Proteomes" id="UP000187891"/>
    </source>
</evidence>
<sequence length="330" mass="37031">MEMVRSKGEIAGRFTAIMIGHSFADRAFDIIDQMRECRQTSKPGSPQDAGTFFGESNTGKSTTIDMYMETRLVADCVRRGLASSATDRSTILKNQRIVIRINLPSNTSMKSLAIAMLHALGDPNPHRGSTDDQLYRGKLLMTKHGVELLIFDECDHLRVPVPRGSHNRDEATSVHNHLKNLLIAGFPILFVGIPEARGKLFSEKQMERREMYKISPLELVYANDDHRRMYQEFCADLGISLMEKGVMKEISDFISPKIIQCLFEAGGKSVGGTVRIIQRASELAFEKQSPKVEWEHLKYAADEITAFCNYNPFREGVRASNLTSRGGRNG</sequence>
<protein>
    <recommendedName>
        <fullName evidence="1">ORC1/DEAH AAA+ ATPase domain-containing protein</fullName>
    </recommendedName>
</protein>
<name>A0A1R3TGM1_9HYPH</name>
<dbReference type="RefSeq" id="WP_077117382.1">
    <property type="nucleotide sequence ID" value="NZ_FMUE01000001.1"/>
</dbReference>
<reference evidence="3" key="1">
    <citation type="submission" date="2016-10" db="EMBL/GenBank/DDBJ databases">
        <authorList>
            <person name="Wibberg D."/>
        </authorList>
    </citation>
    <scope>NUCLEOTIDE SEQUENCE [LARGE SCALE GENOMIC DNA]</scope>
</reference>
<organism evidence="2 3">
    <name type="scientific">Agrobacterium rosae</name>
    <dbReference type="NCBI Taxonomy" id="1972867"/>
    <lineage>
        <taxon>Bacteria</taxon>
        <taxon>Pseudomonadati</taxon>
        <taxon>Pseudomonadota</taxon>
        <taxon>Alphaproteobacteria</taxon>
        <taxon>Hyphomicrobiales</taxon>
        <taxon>Rhizobiaceae</taxon>
        <taxon>Rhizobium/Agrobacterium group</taxon>
        <taxon>Agrobacterium</taxon>
    </lineage>
</organism>
<dbReference type="EMBL" id="FMUE01000001">
    <property type="protein sequence ID" value="SCX03751.1"/>
    <property type="molecule type" value="Genomic_DNA"/>
</dbReference>